<sequence length="453" mass="49138">MSHRPIVLEKPPVGLESAINSLNEVVCSEEAGDAYQKTLSKISDCGNQDSEIGGLELKTSSNVLETTAGEEGFTIAAAITIASAQINNLVGLVSPSKALIPSWKFFFTHLNKISRNDALLGASSLVFLLIMKKTKDISYGNRIFWKYVSLSRNACTVIIGTFLAFILSRDGSQPFKVTGNITPGLPPFRPPPFSTNVNGTTVPFTEMIGTVGTSLAFIPMVAILEIVAIAKAFCKIVNASQEMVALGMCNILASFVSSMPVTGSFTRTAVNNASGVKTPLGGLVTGSLVLMALAFLTQTFYYIPKSTLASIIIAAMISLVELKKISEEVFGLVTIKQKLDYASAEYVKEKIVTFVHKQQSEGINLVIILGNEIHGIDSTVAANIITLKEDLQVLNCQVLCWNWNISAAGVICRLQPEMRPIFKFNKTLEDIIEEYRSQRLSNKASQNTLYSET</sequence>
<keyword evidence="4 5" id="KW-0472">Membrane</keyword>
<feature type="transmembrane region" description="Helical" evidence="5">
    <location>
        <begin position="207"/>
        <end position="230"/>
    </location>
</feature>
<reference evidence="7" key="2">
    <citation type="submission" date="2020-05" db="UniProtKB">
        <authorList>
            <consortium name="EnsemblMetazoa"/>
        </authorList>
    </citation>
    <scope>IDENTIFICATION</scope>
    <source>
        <strain evidence="7">IAEA</strain>
    </source>
</reference>
<dbReference type="Gene3D" id="3.30.750.24">
    <property type="entry name" value="STAS domain"/>
    <property type="match status" value="1"/>
</dbReference>
<protein>
    <recommendedName>
        <fullName evidence="6">STAS domain-containing protein</fullName>
    </recommendedName>
</protein>
<dbReference type="InterPro" id="IPR011547">
    <property type="entry name" value="SLC26A/SulP_dom"/>
</dbReference>
<evidence type="ECO:0000313" key="7">
    <source>
        <dbReference type="EnsemblMetazoa" id="GPPI047139-PA"/>
    </source>
</evidence>
<evidence type="ECO:0000256" key="5">
    <source>
        <dbReference type="SAM" id="Phobius"/>
    </source>
</evidence>
<feature type="domain" description="STAS" evidence="6">
    <location>
        <begin position="332"/>
        <end position="392"/>
    </location>
</feature>
<dbReference type="PANTHER" id="PTHR11814">
    <property type="entry name" value="SULFATE TRANSPORTER"/>
    <property type="match status" value="1"/>
</dbReference>
<dbReference type="InterPro" id="IPR036513">
    <property type="entry name" value="STAS_dom_sf"/>
</dbReference>
<dbReference type="SUPFAM" id="SSF52091">
    <property type="entry name" value="SpoIIaa-like"/>
    <property type="match status" value="1"/>
</dbReference>
<dbReference type="Proteomes" id="UP000092460">
    <property type="component" value="Unassembled WGS sequence"/>
</dbReference>
<proteinExistence type="predicted"/>
<keyword evidence="3 5" id="KW-1133">Transmembrane helix</keyword>
<reference evidence="8" key="1">
    <citation type="submission" date="2015-01" db="EMBL/GenBank/DDBJ databases">
        <authorList>
            <person name="Aksoy S."/>
            <person name="Warren W."/>
            <person name="Wilson R.K."/>
        </authorList>
    </citation>
    <scope>NUCLEOTIDE SEQUENCE [LARGE SCALE GENOMIC DNA]</scope>
    <source>
        <strain evidence="8">IAEA</strain>
    </source>
</reference>
<dbReference type="GO" id="GO:0016020">
    <property type="term" value="C:membrane"/>
    <property type="evidence" value="ECO:0007669"/>
    <property type="project" value="UniProtKB-SubCell"/>
</dbReference>
<dbReference type="InterPro" id="IPR001902">
    <property type="entry name" value="SLC26A/SulP_fam"/>
</dbReference>
<dbReference type="AlphaFoldDB" id="A0A1B0C280"/>
<feature type="transmembrane region" description="Helical" evidence="5">
    <location>
        <begin position="143"/>
        <end position="167"/>
    </location>
</feature>
<keyword evidence="8" id="KW-1185">Reference proteome</keyword>
<feature type="transmembrane region" description="Helical" evidence="5">
    <location>
        <begin position="242"/>
        <end position="260"/>
    </location>
</feature>
<name>A0A1B0C280_9MUSC</name>
<dbReference type="EMBL" id="JXJN01024373">
    <property type="status" value="NOT_ANNOTATED_CDS"/>
    <property type="molecule type" value="Genomic_DNA"/>
</dbReference>
<evidence type="ECO:0000313" key="8">
    <source>
        <dbReference type="Proteomes" id="UP000092460"/>
    </source>
</evidence>
<organism evidence="7 8">
    <name type="scientific">Glossina palpalis gambiensis</name>
    <dbReference type="NCBI Taxonomy" id="67801"/>
    <lineage>
        <taxon>Eukaryota</taxon>
        <taxon>Metazoa</taxon>
        <taxon>Ecdysozoa</taxon>
        <taxon>Arthropoda</taxon>
        <taxon>Hexapoda</taxon>
        <taxon>Insecta</taxon>
        <taxon>Pterygota</taxon>
        <taxon>Neoptera</taxon>
        <taxon>Endopterygota</taxon>
        <taxon>Diptera</taxon>
        <taxon>Brachycera</taxon>
        <taxon>Muscomorpha</taxon>
        <taxon>Hippoboscoidea</taxon>
        <taxon>Glossinidae</taxon>
        <taxon>Glossina</taxon>
    </lineage>
</organism>
<dbReference type="Pfam" id="PF00916">
    <property type="entry name" value="Sulfate_transp"/>
    <property type="match status" value="1"/>
</dbReference>
<evidence type="ECO:0000256" key="2">
    <source>
        <dbReference type="ARBA" id="ARBA00022692"/>
    </source>
</evidence>
<dbReference type="PROSITE" id="PS50801">
    <property type="entry name" value="STAS"/>
    <property type="match status" value="1"/>
</dbReference>
<accession>A0A1B0C280</accession>
<dbReference type="GO" id="GO:0055085">
    <property type="term" value="P:transmembrane transport"/>
    <property type="evidence" value="ECO:0007669"/>
    <property type="project" value="InterPro"/>
</dbReference>
<keyword evidence="2 5" id="KW-0812">Transmembrane</keyword>
<dbReference type="STRING" id="67801.A0A1B0C280"/>
<evidence type="ECO:0000256" key="3">
    <source>
        <dbReference type="ARBA" id="ARBA00022989"/>
    </source>
</evidence>
<dbReference type="EnsemblMetazoa" id="GPPI047139-RA">
    <property type="protein sequence ID" value="GPPI047139-PA"/>
    <property type="gene ID" value="GPPI047139"/>
</dbReference>
<feature type="transmembrane region" description="Helical" evidence="5">
    <location>
        <begin position="280"/>
        <end position="303"/>
    </location>
</feature>
<evidence type="ECO:0000256" key="4">
    <source>
        <dbReference type="ARBA" id="ARBA00023136"/>
    </source>
</evidence>
<evidence type="ECO:0000259" key="6">
    <source>
        <dbReference type="PROSITE" id="PS50801"/>
    </source>
</evidence>
<evidence type="ECO:0000256" key="1">
    <source>
        <dbReference type="ARBA" id="ARBA00004141"/>
    </source>
</evidence>
<dbReference type="InterPro" id="IPR002645">
    <property type="entry name" value="STAS_dom"/>
</dbReference>
<comment type="subcellular location">
    <subcellularLocation>
        <location evidence="1">Membrane</location>
        <topology evidence="1">Multi-pass membrane protein</topology>
    </subcellularLocation>
</comment>
<dbReference type="VEuPathDB" id="VectorBase:GPPI047139"/>